<dbReference type="Pfam" id="PF00072">
    <property type="entry name" value="Response_reg"/>
    <property type="match status" value="1"/>
</dbReference>
<evidence type="ECO:0000256" key="2">
    <source>
        <dbReference type="ARBA" id="ARBA00023125"/>
    </source>
</evidence>
<dbReference type="SMART" id="SM00448">
    <property type="entry name" value="REC"/>
    <property type="match status" value="1"/>
</dbReference>
<dbReference type="SUPFAM" id="SSF52172">
    <property type="entry name" value="CheY-like"/>
    <property type="match status" value="1"/>
</dbReference>
<feature type="domain" description="Response regulatory" evidence="6">
    <location>
        <begin position="5"/>
        <end position="124"/>
    </location>
</feature>
<keyword evidence="8" id="KW-1185">Reference proteome</keyword>
<dbReference type="GO" id="GO:0003700">
    <property type="term" value="F:DNA-binding transcription factor activity"/>
    <property type="evidence" value="ECO:0007669"/>
    <property type="project" value="InterPro"/>
</dbReference>
<dbReference type="InterPro" id="IPR018060">
    <property type="entry name" value="HTH_AraC"/>
</dbReference>
<dbReference type="CDD" id="cd17536">
    <property type="entry name" value="REC_YesN-like"/>
    <property type="match status" value="1"/>
</dbReference>
<keyword evidence="2" id="KW-0238">DNA-binding</keyword>
<dbReference type="GO" id="GO:0043565">
    <property type="term" value="F:sequence-specific DNA binding"/>
    <property type="evidence" value="ECO:0007669"/>
    <property type="project" value="InterPro"/>
</dbReference>
<proteinExistence type="predicted"/>
<evidence type="ECO:0000256" key="3">
    <source>
        <dbReference type="ARBA" id="ARBA00023163"/>
    </source>
</evidence>
<keyword evidence="4" id="KW-0597">Phosphoprotein</keyword>
<keyword evidence="1" id="KW-0805">Transcription regulation</keyword>
<dbReference type="Gene3D" id="3.40.50.2300">
    <property type="match status" value="1"/>
</dbReference>
<sequence length="544" mass="62052">METIRVMVVDDEARIRKGIARLVESCGEGWEVVAMAQDGIEALDCLAQLDGDIDLLISDVRMPEMDGLTLIHEAKKRYSSLYPLLISGYDEFSYVQSAIREGALDYLLKPVDREQFRLRMIDIRSIILGGRLQHQKRGELEKQAEKFKHSKQTQTLSDITSAGIDATRLGYWVDEFPKGKYVLLCIRMDTLPVKTRTYTSKDWKAYYYAIENIIGEVVGSQGGEVDQLGWSWRGSDSDFWVLISSPYQEVDLEGAAEELSMQIRSCIQTYTPFSVSIAYSSTIEDLYLLPDARRQCQSNINYRLLYGGNKVFGPAVLETMSDRSEVKLERDLLPILQKLKRSIEQGNSSDAAELCNQYTLLLEKLESPESLQTAVQNAVILIQSVRLENQRGLAAVAAIEEQFQHARKAASVYELKQFIKELAAQGVEEIRQAREQGSMKPIEQAKSWIREHLGQEMTIKKIADHVHMNPTYFSEYFKLQTGETILDYLTRQRMEKAKELLNDPVLKIQDICGMIGYQDVKYFSGLFKQWSGQTPSKYRANMQS</sequence>
<reference evidence="7 8" key="1">
    <citation type="submission" date="2018-05" db="EMBL/GenBank/DDBJ databases">
        <title>Genomic Encyclopedia of Type Strains, Phase III (KMG-III): the genomes of soil and plant-associated and newly described type strains.</title>
        <authorList>
            <person name="Whitman W."/>
        </authorList>
    </citation>
    <scope>NUCLEOTIDE SEQUENCE [LARGE SCALE GENOMIC DNA]</scope>
    <source>
        <strain evidence="7 8">CECT 5696</strain>
    </source>
</reference>
<dbReference type="GO" id="GO:0000160">
    <property type="term" value="P:phosphorelay signal transduction system"/>
    <property type="evidence" value="ECO:0007669"/>
    <property type="project" value="InterPro"/>
</dbReference>
<dbReference type="RefSeq" id="WP_110042556.1">
    <property type="nucleotide sequence ID" value="NZ_CP054612.1"/>
</dbReference>
<dbReference type="InterPro" id="IPR011006">
    <property type="entry name" value="CheY-like_superfamily"/>
</dbReference>
<organism evidence="7 8">
    <name type="scientific">Paenibacillus cellulosilyticus</name>
    <dbReference type="NCBI Taxonomy" id="375489"/>
    <lineage>
        <taxon>Bacteria</taxon>
        <taxon>Bacillati</taxon>
        <taxon>Bacillota</taxon>
        <taxon>Bacilli</taxon>
        <taxon>Bacillales</taxon>
        <taxon>Paenibacillaceae</taxon>
        <taxon>Paenibacillus</taxon>
    </lineage>
</organism>
<dbReference type="SMART" id="SM00342">
    <property type="entry name" value="HTH_ARAC"/>
    <property type="match status" value="1"/>
</dbReference>
<dbReference type="PROSITE" id="PS50110">
    <property type="entry name" value="RESPONSE_REGULATORY"/>
    <property type="match status" value="1"/>
</dbReference>
<dbReference type="PANTHER" id="PTHR43280:SF28">
    <property type="entry name" value="HTH-TYPE TRANSCRIPTIONAL ACTIVATOR RHAS"/>
    <property type="match status" value="1"/>
</dbReference>
<evidence type="ECO:0000259" key="5">
    <source>
        <dbReference type="PROSITE" id="PS01124"/>
    </source>
</evidence>
<evidence type="ECO:0000256" key="4">
    <source>
        <dbReference type="PROSITE-ProRule" id="PRU00169"/>
    </source>
</evidence>
<evidence type="ECO:0000259" key="6">
    <source>
        <dbReference type="PROSITE" id="PS50110"/>
    </source>
</evidence>
<accession>A0A2V2YYT6</accession>
<name>A0A2V2YYT6_9BACL</name>
<comment type="caution">
    <text evidence="7">The sequence shown here is derived from an EMBL/GenBank/DDBJ whole genome shotgun (WGS) entry which is preliminary data.</text>
</comment>
<evidence type="ECO:0000256" key="1">
    <source>
        <dbReference type="ARBA" id="ARBA00023015"/>
    </source>
</evidence>
<dbReference type="EMBL" id="QGTQ01000002">
    <property type="protein sequence ID" value="PWW07300.1"/>
    <property type="molecule type" value="Genomic_DNA"/>
</dbReference>
<feature type="domain" description="HTH araC/xylS-type" evidence="5">
    <location>
        <begin position="443"/>
        <end position="541"/>
    </location>
</feature>
<dbReference type="Gene3D" id="1.10.10.60">
    <property type="entry name" value="Homeodomain-like"/>
    <property type="match status" value="2"/>
</dbReference>
<dbReference type="InterPro" id="IPR001789">
    <property type="entry name" value="Sig_transdc_resp-reg_receiver"/>
</dbReference>
<dbReference type="AlphaFoldDB" id="A0A2V2YYT6"/>
<dbReference type="OrthoDB" id="342399at2"/>
<dbReference type="PANTHER" id="PTHR43280">
    <property type="entry name" value="ARAC-FAMILY TRANSCRIPTIONAL REGULATOR"/>
    <property type="match status" value="1"/>
</dbReference>
<dbReference type="InterPro" id="IPR009057">
    <property type="entry name" value="Homeodomain-like_sf"/>
</dbReference>
<gene>
    <name evidence="7" type="ORF">DFQ01_102192</name>
</gene>
<dbReference type="Proteomes" id="UP000246635">
    <property type="component" value="Unassembled WGS sequence"/>
</dbReference>
<dbReference type="SUPFAM" id="SSF46689">
    <property type="entry name" value="Homeodomain-like"/>
    <property type="match status" value="2"/>
</dbReference>
<evidence type="ECO:0000313" key="8">
    <source>
        <dbReference type="Proteomes" id="UP000246635"/>
    </source>
</evidence>
<protein>
    <submittedName>
        <fullName evidence="7">Two-component system response regulator YesN</fullName>
    </submittedName>
</protein>
<dbReference type="PROSITE" id="PS01124">
    <property type="entry name" value="HTH_ARAC_FAMILY_2"/>
    <property type="match status" value="1"/>
</dbReference>
<evidence type="ECO:0000313" key="7">
    <source>
        <dbReference type="EMBL" id="PWW07300.1"/>
    </source>
</evidence>
<keyword evidence="3" id="KW-0804">Transcription</keyword>
<feature type="modified residue" description="4-aspartylphosphate" evidence="4">
    <location>
        <position position="59"/>
    </location>
</feature>
<dbReference type="Pfam" id="PF12833">
    <property type="entry name" value="HTH_18"/>
    <property type="match status" value="1"/>
</dbReference>